<organism evidence="7">
    <name type="scientific">Dyadobacter sp. 676</name>
    <dbReference type="NCBI Taxonomy" id="3088362"/>
    <lineage>
        <taxon>Bacteria</taxon>
        <taxon>Pseudomonadati</taxon>
        <taxon>Bacteroidota</taxon>
        <taxon>Cytophagia</taxon>
        <taxon>Cytophagales</taxon>
        <taxon>Spirosomataceae</taxon>
        <taxon>Dyadobacter</taxon>
    </lineage>
</organism>
<evidence type="ECO:0000256" key="5">
    <source>
        <dbReference type="SAM" id="SignalP"/>
    </source>
</evidence>
<dbReference type="InterPro" id="IPR001570">
    <property type="entry name" value="Peptidase_M4_C_domain"/>
</dbReference>
<evidence type="ECO:0000256" key="4">
    <source>
        <dbReference type="ARBA" id="ARBA00023049"/>
    </source>
</evidence>
<proteinExistence type="predicted"/>
<dbReference type="SUPFAM" id="SSF55486">
    <property type="entry name" value="Metalloproteases ('zincins'), catalytic domain"/>
    <property type="match status" value="1"/>
</dbReference>
<keyword evidence="3" id="KW-0862">Zinc</keyword>
<dbReference type="Gene3D" id="3.10.170.10">
    <property type="match status" value="1"/>
</dbReference>
<feature type="chain" id="PRO_5043750682" evidence="5">
    <location>
        <begin position="24"/>
        <end position="1067"/>
    </location>
</feature>
<accession>A0AAU8FDD8</accession>
<dbReference type="Pfam" id="PF02868">
    <property type="entry name" value="Peptidase_M4_C"/>
    <property type="match status" value="1"/>
</dbReference>
<evidence type="ECO:0000313" key="7">
    <source>
        <dbReference type="EMBL" id="XCH22288.1"/>
    </source>
</evidence>
<dbReference type="GO" id="GO:0004222">
    <property type="term" value="F:metalloendopeptidase activity"/>
    <property type="evidence" value="ECO:0007669"/>
    <property type="project" value="InterPro"/>
</dbReference>
<gene>
    <name evidence="7" type="ORF">ABV298_18270</name>
</gene>
<keyword evidence="5" id="KW-0732">Signal</keyword>
<dbReference type="GO" id="GO:0006508">
    <property type="term" value="P:proteolysis"/>
    <property type="evidence" value="ECO:0007669"/>
    <property type="project" value="UniProtKB-KW"/>
</dbReference>
<feature type="signal peptide" evidence="5">
    <location>
        <begin position="1"/>
        <end position="23"/>
    </location>
</feature>
<evidence type="ECO:0000256" key="3">
    <source>
        <dbReference type="ARBA" id="ARBA00022833"/>
    </source>
</evidence>
<evidence type="ECO:0000256" key="2">
    <source>
        <dbReference type="ARBA" id="ARBA00022801"/>
    </source>
</evidence>
<dbReference type="RefSeq" id="WP_353717620.1">
    <property type="nucleotide sequence ID" value="NZ_CP159289.1"/>
</dbReference>
<keyword evidence="2" id="KW-0378">Hydrolase</keyword>
<name>A0AAU8FDD8_9BACT</name>
<dbReference type="PANTHER" id="PTHR33794:SF1">
    <property type="entry name" value="BACILLOLYSIN"/>
    <property type="match status" value="1"/>
</dbReference>
<dbReference type="Gene3D" id="1.10.390.10">
    <property type="entry name" value="Neutral Protease Domain 2"/>
    <property type="match status" value="1"/>
</dbReference>
<dbReference type="InterPro" id="IPR027268">
    <property type="entry name" value="Peptidase_M4/M1_CTD_sf"/>
</dbReference>
<dbReference type="AlphaFoldDB" id="A0AAU8FDD8"/>
<dbReference type="Gene3D" id="2.60.40.10">
    <property type="entry name" value="Immunoglobulins"/>
    <property type="match status" value="2"/>
</dbReference>
<feature type="domain" description="Peptidase M4 C-terminal" evidence="6">
    <location>
        <begin position="222"/>
        <end position="380"/>
    </location>
</feature>
<sequence>MKRSFLHLTAGLACLLASGVSFAQPFYNAKNVDRTAMSFFDGQQTFRALEYTVNADPQSEKVCRLQTLPENGFPAITLQGISGGNSIYFEDKAQQDNQFTDNPTPYLSSEAVQTLYGFQKVMKEFDQRFGWKGFDGTGVAPIEIFLKSSDEDPSASAAAYAIHYKDDLSESISFYRSLLPQNTKPFINVLEVIAHEYAHAIFSNKTGIIGYDQYLCHEFRTLNEGIADILGLYVKNKIKQNSPQNYSWLFGEQYKVSAENFSVPKVYGFADTYNGEYYVNTCTEDYEPHPGSGVARKWFYLLSVGFQGTAYNDLGYGYGNLTGIGVENAIQIVWDAMPAITVDTDYPAFRTLTLQAAEKLYGLNSAEHLATQNAWCAVGVCDNNPKGFMMSPVNGAKGVNPWPQTQVSLTWENEPVLEWEVQMSTKYDFSANLQTYKVSNFTTVVNPKGGIAYTATVKGYYHPSEKVYTRARITQADPNFCRTAQNPLCALHQQFGPAHVFTLDNKQATFFSWVQGASGVNPWNNPTLTWKSVGDAQKYTFQVFNDKALTDLVYTGTTNHTGNFTESGVINASLDIGKNYYARVRAERTNIAQITDNFGAWSKTEMIVTVVPLTAVTQAKNQGAGDPAHLVSSMGFWVGWDPVPGAASFVVQIATDNAFANIIRTQTAAGNLTTDLVSLPLLPNQTDLFVRVLPLKGTTSGGCVNVWRVETDENAILPAMKAPADGSPIAYKNYLGATFQWKANTLNMGLVDHFELHLTEKTSNLTTVYSVPGKIFELYVNDQLMFDDKQGIQLRVQAVGPLGAKSALSQPFNYSICPDQPFPKFPSDIDKIDPAKAFTISWHPSLWLKPGDSYLVTILDGANPVPGFNNTPTTATSMAVPAGKLTGSKTYALTIKNQGACPGIDPPTVLFKTTAGGSNNPPATPTKNFIIGLHAFRNDVDPSDPFSFETSDYVLAVELFDPNGVKLPVADGNGNPVTQLLVDSENAILDMVLTMKPIGKYTLRLKMLNIFNPALYYPFDQPRFSVLLDGQAVVGNHIITADFINPGSPFNEWQSGFQFADIVVDVK</sequence>
<dbReference type="EMBL" id="CP159289">
    <property type="protein sequence ID" value="XCH22288.1"/>
    <property type="molecule type" value="Genomic_DNA"/>
</dbReference>
<keyword evidence="4" id="KW-0482">Metalloprotease</keyword>
<protein>
    <submittedName>
        <fullName evidence="7">M4 family metallopeptidase</fullName>
    </submittedName>
</protein>
<keyword evidence="1" id="KW-0645">Protease</keyword>
<dbReference type="PANTHER" id="PTHR33794">
    <property type="entry name" value="BACILLOLYSIN"/>
    <property type="match status" value="1"/>
</dbReference>
<evidence type="ECO:0000256" key="1">
    <source>
        <dbReference type="ARBA" id="ARBA00022670"/>
    </source>
</evidence>
<evidence type="ECO:0000259" key="6">
    <source>
        <dbReference type="Pfam" id="PF02868"/>
    </source>
</evidence>
<dbReference type="InterPro" id="IPR013783">
    <property type="entry name" value="Ig-like_fold"/>
</dbReference>
<dbReference type="InterPro" id="IPR050728">
    <property type="entry name" value="Zinc_Metalloprotease_M4"/>
</dbReference>
<reference evidence="7" key="1">
    <citation type="submission" date="2024-06" db="EMBL/GenBank/DDBJ databases">
        <title>Sequencing and assembly of the genome of Dyadobacter sp. strain 676, a symbiont of Cyamopsis tetragonoloba.</title>
        <authorList>
            <person name="Guro P."/>
            <person name="Sazanova A."/>
            <person name="Kuznetsova I."/>
            <person name="Belimov A."/>
            <person name="Safronova V."/>
        </authorList>
    </citation>
    <scope>NUCLEOTIDE SEQUENCE</scope>
    <source>
        <strain evidence="7">676</strain>
    </source>
</reference>